<dbReference type="PANTHER" id="PTHR16121">
    <property type="entry name" value="CAP-SPECIFIC MRNA (NUCLEOSIDE-2'-O-)-METHYLTRANSFERASE 1-RELATED"/>
    <property type="match status" value="1"/>
</dbReference>
<organism evidence="2">
    <name type="scientific">viral metagenome</name>
    <dbReference type="NCBI Taxonomy" id="1070528"/>
    <lineage>
        <taxon>unclassified sequences</taxon>
        <taxon>metagenomes</taxon>
        <taxon>organismal metagenomes</taxon>
    </lineage>
</organism>
<proteinExistence type="predicted"/>
<name>A0A6C0H2H2_9ZZZZ</name>
<protein>
    <recommendedName>
        <fullName evidence="1">Ribosomal RNA methyltransferase FtsJ domain-containing protein</fullName>
    </recommendedName>
</protein>
<evidence type="ECO:0000259" key="1">
    <source>
        <dbReference type="Pfam" id="PF01728"/>
    </source>
</evidence>
<dbReference type="GO" id="GO:0005737">
    <property type="term" value="C:cytoplasm"/>
    <property type="evidence" value="ECO:0007669"/>
    <property type="project" value="TreeGrafter"/>
</dbReference>
<dbReference type="InterPro" id="IPR002877">
    <property type="entry name" value="RNA_MeTrfase_FtsJ_dom"/>
</dbReference>
<dbReference type="AlphaFoldDB" id="A0A6C0H2H2"/>
<dbReference type="EMBL" id="MN739849">
    <property type="protein sequence ID" value="QHT74345.1"/>
    <property type="molecule type" value="Genomic_DNA"/>
</dbReference>
<accession>A0A6C0H2H2</accession>
<dbReference type="GO" id="GO:0004483">
    <property type="term" value="F:methyltransferase cap1 activity"/>
    <property type="evidence" value="ECO:0007669"/>
    <property type="project" value="UniProtKB-ARBA"/>
</dbReference>
<dbReference type="SUPFAM" id="SSF53335">
    <property type="entry name" value="S-adenosyl-L-methionine-dependent methyltransferases"/>
    <property type="match status" value="1"/>
</dbReference>
<dbReference type="GO" id="GO:0006370">
    <property type="term" value="P:7-methylguanosine mRNA capping"/>
    <property type="evidence" value="ECO:0007669"/>
    <property type="project" value="TreeGrafter"/>
</dbReference>
<sequence>MSFFTLPRTTLLLHKYIDCIESDNIPTPIISNSLSQYLYEIKRKLERREKDWDIFKKYTNPFEYIHTVIPFKKKCVSKYKPLSRSYFKMIEIVNTLGLQFDSRPIQTFHLAEGPGGFIEAIVNMRNSQHDTYIGMTILDDENDPNIPAWKKTDAFLNKHKNVLIEKGADGTGNIISLDNFVYCRDTYGSSMDFITADGGFDFSFDFNNQEISISKLLFAQTCFALVMQKKGGCFVLKIFDCFMQHSVDLLYILSSFYEKIHISKPQTSRYANSEKYIVCKGFLFPSCDIFFPFLHRAFEKMVSPTSNNVDLHIHRFVSAPVSSIFLSKLEECNAIFGQQQIENIHYTISLIENKHKQEKIDSLIKNNVQKCIMWCIRHTIPYHTTLTSSVNMYMPSQMLVKFNDDEDDILDIEDFSPVVC</sequence>
<dbReference type="InterPro" id="IPR029063">
    <property type="entry name" value="SAM-dependent_MTases_sf"/>
</dbReference>
<evidence type="ECO:0000313" key="2">
    <source>
        <dbReference type="EMBL" id="QHT74345.1"/>
    </source>
</evidence>
<dbReference type="Gene3D" id="3.40.50.12760">
    <property type="match status" value="1"/>
</dbReference>
<dbReference type="Pfam" id="PF01728">
    <property type="entry name" value="FtsJ"/>
    <property type="match status" value="1"/>
</dbReference>
<dbReference type="GO" id="GO:0005634">
    <property type="term" value="C:nucleus"/>
    <property type="evidence" value="ECO:0007669"/>
    <property type="project" value="TreeGrafter"/>
</dbReference>
<reference evidence="2" key="1">
    <citation type="journal article" date="2020" name="Nature">
        <title>Giant virus diversity and host interactions through global metagenomics.</title>
        <authorList>
            <person name="Schulz F."/>
            <person name="Roux S."/>
            <person name="Paez-Espino D."/>
            <person name="Jungbluth S."/>
            <person name="Walsh D.A."/>
            <person name="Denef V.J."/>
            <person name="McMahon K.D."/>
            <person name="Konstantinidis K.T."/>
            <person name="Eloe-Fadrosh E.A."/>
            <person name="Kyrpides N.C."/>
            <person name="Woyke T."/>
        </authorList>
    </citation>
    <scope>NUCLEOTIDE SEQUENCE</scope>
    <source>
        <strain evidence="2">GVMAG-M-3300023179-59</strain>
    </source>
</reference>
<dbReference type="InterPro" id="IPR050851">
    <property type="entry name" value="mRNA_Cap_2O-Ribose_MeTrfase"/>
</dbReference>
<feature type="domain" description="Ribosomal RNA methyltransferase FtsJ" evidence="1">
    <location>
        <begin position="83"/>
        <end position="282"/>
    </location>
</feature>
<dbReference type="PANTHER" id="PTHR16121:SF0">
    <property type="entry name" value="CAP-SPECIFIC MRNA (NUCLEOSIDE-2'-O-)-METHYLTRANSFERASE 1"/>
    <property type="match status" value="1"/>
</dbReference>
<dbReference type="GO" id="GO:0032259">
    <property type="term" value="P:methylation"/>
    <property type="evidence" value="ECO:0007669"/>
    <property type="project" value="InterPro"/>
</dbReference>